<feature type="transmembrane region" description="Helical" evidence="1">
    <location>
        <begin position="61"/>
        <end position="86"/>
    </location>
</feature>
<dbReference type="EMBL" id="LR215050">
    <property type="protein sequence ID" value="VEU82694.1"/>
    <property type="molecule type" value="Genomic_DNA"/>
</dbReference>
<name>A0A449BJQ4_9MOLU</name>
<keyword evidence="3" id="KW-1185">Reference proteome</keyword>
<organism evidence="2 3">
    <name type="scientific">Acholeplasma hippikon</name>
    <dbReference type="NCBI Taxonomy" id="264636"/>
    <lineage>
        <taxon>Bacteria</taxon>
        <taxon>Bacillati</taxon>
        <taxon>Mycoplasmatota</taxon>
        <taxon>Mollicutes</taxon>
        <taxon>Acholeplasmatales</taxon>
        <taxon>Acholeplasmataceae</taxon>
        <taxon>Acholeplasma</taxon>
    </lineage>
</organism>
<proteinExistence type="predicted"/>
<dbReference type="AlphaFoldDB" id="A0A449BJQ4"/>
<accession>A0A449BJQ4</accession>
<dbReference type="Proteomes" id="UP000290909">
    <property type="component" value="Chromosome"/>
</dbReference>
<dbReference type="KEGG" id="ahk:NCTC10172_00714"/>
<sequence length="416" mass="47933">MKLKLKRFFKKIGRFISNAVFLLYRKTFMASRTRNVILIVILFSIGFGFYSHFYWEDTFKQFIGTFAGVATTIFIGSMAHLISLAFEDRNKITSDYELIKKMYSAEQLTQTVNFLDGTSLSFVYKGVPTIIKEIKVVDDNKKMYLPTEVMSSNFTKLFNAHRGAYKKNVFTVRVDDVYDDEASAITLYTSRSTYFNHLISNRVMDYPFAKSLTLRSLYEPGPDITPLKHSVFSNHLGIIGIIETADNFYILNKRSKTGSTSKDFLVSPIAFGLTAGVKENVNEAYITNKVIEKTNERLKKTSTDTINHIRKIIPVGYGRDIYEAGKPHLFYLVKINLTKDEYLELFYHSPFNKHTIDFNHKAFAIKANDFGYHDGFFHMTHHNHKGIKKTHLMKAETNLIMNIKCLIDLGLFKTNE</sequence>
<evidence type="ECO:0000256" key="1">
    <source>
        <dbReference type="SAM" id="Phobius"/>
    </source>
</evidence>
<keyword evidence="1" id="KW-1133">Transmembrane helix</keyword>
<gene>
    <name evidence="2" type="ORF">NCTC10172_00714</name>
</gene>
<dbReference type="STRING" id="1408416.GCA_000702765_00188"/>
<feature type="transmembrane region" description="Helical" evidence="1">
    <location>
        <begin position="35"/>
        <end position="55"/>
    </location>
</feature>
<evidence type="ECO:0000313" key="2">
    <source>
        <dbReference type="EMBL" id="VEU82694.1"/>
    </source>
</evidence>
<reference evidence="2 3" key="1">
    <citation type="submission" date="2019-01" db="EMBL/GenBank/DDBJ databases">
        <authorList>
            <consortium name="Pathogen Informatics"/>
        </authorList>
    </citation>
    <scope>NUCLEOTIDE SEQUENCE [LARGE SCALE GENOMIC DNA]</scope>
    <source>
        <strain evidence="2 3">NCTC10172</strain>
    </source>
</reference>
<keyword evidence="1" id="KW-0472">Membrane</keyword>
<evidence type="ECO:0000313" key="3">
    <source>
        <dbReference type="Proteomes" id="UP000290909"/>
    </source>
</evidence>
<protein>
    <submittedName>
        <fullName evidence="2">Uncharacterized protein</fullName>
    </submittedName>
</protein>
<keyword evidence="1" id="KW-0812">Transmembrane</keyword>